<reference evidence="8" key="1">
    <citation type="submission" date="2022-01" db="EMBL/GenBank/DDBJ databases">
        <authorList>
            <person name="King R."/>
        </authorList>
    </citation>
    <scope>NUCLEOTIDE SEQUENCE</scope>
</reference>
<dbReference type="Pfam" id="PF00732">
    <property type="entry name" value="GMC_oxred_N"/>
    <property type="match status" value="1"/>
</dbReference>
<evidence type="ECO:0000256" key="2">
    <source>
        <dbReference type="PIRSR" id="PIRSR000137-1"/>
    </source>
</evidence>
<dbReference type="Gene3D" id="3.30.560.10">
    <property type="entry name" value="Glucose Oxidase, domain 3"/>
    <property type="match status" value="1"/>
</dbReference>
<dbReference type="PROSITE" id="PS00623">
    <property type="entry name" value="GMC_OXRED_1"/>
    <property type="match status" value="1"/>
</dbReference>
<dbReference type="InterPro" id="IPR007867">
    <property type="entry name" value="GMC_OxRtase_C"/>
</dbReference>
<keyword evidence="3 4" id="KW-0274">FAD</keyword>
<dbReference type="Proteomes" id="UP001153636">
    <property type="component" value="Chromosome 6"/>
</dbReference>
<dbReference type="InterPro" id="IPR012132">
    <property type="entry name" value="GMC_OxRdtase"/>
</dbReference>
<feature type="signal peptide" evidence="5">
    <location>
        <begin position="1"/>
        <end position="23"/>
    </location>
</feature>
<accession>A0A9P0GJB1</accession>
<keyword evidence="9" id="KW-1185">Reference proteome</keyword>
<dbReference type="EMBL" id="OV651818">
    <property type="protein sequence ID" value="CAH1111831.1"/>
    <property type="molecule type" value="Genomic_DNA"/>
</dbReference>
<feature type="binding site" evidence="3">
    <location>
        <position position="307"/>
    </location>
    <ligand>
        <name>FAD</name>
        <dbReference type="ChEBI" id="CHEBI:57692"/>
    </ligand>
</feature>
<feature type="binding site" evidence="3">
    <location>
        <position position="170"/>
    </location>
    <ligand>
        <name>FAD</name>
        <dbReference type="ChEBI" id="CHEBI:57692"/>
    </ligand>
</feature>
<evidence type="ECO:0000256" key="3">
    <source>
        <dbReference type="PIRSR" id="PIRSR000137-2"/>
    </source>
</evidence>
<evidence type="ECO:0000313" key="8">
    <source>
        <dbReference type="EMBL" id="CAH1111831.1"/>
    </source>
</evidence>
<dbReference type="Gene3D" id="3.50.50.60">
    <property type="entry name" value="FAD/NAD(P)-binding domain"/>
    <property type="match status" value="1"/>
</dbReference>
<feature type="domain" description="Glucose-methanol-choline oxidoreductase N-terminal" evidence="6">
    <location>
        <begin position="164"/>
        <end position="187"/>
    </location>
</feature>
<dbReference type="GO" id="GO:0050660">
    <property type="term" value="F:flavin adenine dinucleotide binding"/>
    <property type="evidence" value="ECO:0007669"/>
    <property type="project" value="InterPro"/>
</dbReference>
<dbReference type="AlphaFoldDB" id="A0A9P0GJB1"/>
<dbReference type="PANTHER" id="PTHR11552:SF158">
    <property type="entry name" value="GH23626P-RELATED"/>
    <property type="match status" value="1"/>
</dbReference>
<dbReference type="InterPro" id="IPR000172">
    <property type="entry name" value="GMC_OxRdtase_N"/>
</dbReference>
<feature type="active site" description="Proton donor" evidence="2">
    <location>
        <position position="575"/>
    </location>
</feature>
<dbReference type="PANTHER" id="PTHR11552">
    <property type="entry name" value="GLUCOSE-METHANOL-CHOLINE GMC OXIDOREDUCTASE"/>
    <property type="match status" value="1"/>
</dbReference>
<gene>
    <name evidence="8" type="ORF">PSYICH_LOCUS11750</name>
</gene>
<evidence type="ECO:0000259" key="6">
    <source>
        <dbReference type="PROSITE" id="PS00623"/>
    </source>
</evidence>
<dbReference type="Pfam" id="PF05199">
    <property type="entry name" value="GMC_oxred_C"/>
    <property type="match status" value="1"/>
</dbReference>
<comment type="similarity">
    <text evidence="1 4">Belongs to the GMC oxidoreductase family.</text>
</comment>
<evidence type="ECO:0000256" key="1">
    <source>
        <dbReference type="ARBA" id="ARBA00010790"/>
    </source>
</evidence>
<evidence type="ECO:0000313" key="9">
    <source>
        <dbReference type="Proteomes" id="UP001153636"/>
    </source>
</evidence>
<keyword evidence="5" id="KW-0732">Signal</keyword>
<dbReference type="GO" id="GO:0016614">
    <property type="term" value="F:oxidoreductase activity, acting on CH-OH group of donors"/>
    <property type="evidence" value="ECO:0007669"/>
    <property type="project" value="InterPro"/>
</dbReference>
<dbReference type="SUPFAM" id="SSF51905">
    <property type="entry name" value="FAD/NAD(P)-binding domain"/>
    <property type="match status" value="1"/>
</dbReference>
<dbReference type="SUPFAM" id="SSF54373">
    <property type="entry name" value="FAD-linked reductases, C-terminal domain"/>
    <property type="match status" value="1"/>
</dbReference>
<feature type="active site" description="Proton acceptor" evidence="2">
    <location>
        <position position="619"/>
    </location>
</feature>
<keyword evidence="4" id="KW-0285">Flavoprotein</keyword>
<evidence type="ECO:0000256" key="5">
    <source>
        <dbReference type="SAM" id="SignalP"/>
    </source>
</evidence>
<dbReference type="PROSITE" id="PS00624">
    <property type="entry name" value="GMC_OXRED_2"/>
    <property type="match status" value="1"/>
</dbReference>
<proteinExistence type="inferred from homology"/>
<sequence length="643" mass="72393">MFTFRKMLVPLAVFCVVFATVYGDGNEGRMNENPAGAGDKDDNATVEYYEKLINSELEKALKYELPTNAKMHEPNDNVIRDFGTFDFIIIGAGSTGSVIASRLSEISKWKVLLLEAGKYPNNFTMIPGFFAIQAMTEYNWGFVSTPQKTACLGAVGKRCVVHRGKGIGGTSLLNQLIYSRGNSIDYDRWADLLDDPSWRYENVLLYFKKSEDFHKTNPDAPLDWDYHGKGGDWYTNFHMPPSNFTKIFLQANRELRRNVTDYNGKEQLGATILQLNIKHGSRYDQASAFIKPVTSRPNLVISEGSYVIKIEIDNKTKETTGVLFTKNKKLYRAKINEEVILSAGAISSPQILMLSGIGPQQHLESKNISLIQNLDVGSTLKDHVFCAIQFSSNTSIPEQTFKQLIKEYLKGYGDLAAGNPLDAAGWYETKVQDIQDYPDLEIIPTSYGPSDFGKKFLKWKPDTYKELFSNKLNNTFALTMVLLQTKSSGTVRLHNNNPYSYPDIDCNSLSDEKGKDIDTMYEGIDLIRKLTQTQAFKKIGTKLEVKPLQACSSKDFQSKSFWYCYLRQISIPAFHPVSTCPSGKDPKMGAVVDWNMRVFGVKNLRVVDASVIPFTFSGHPNAICTMIAEKIADVIKFEQRVFE</sequence>
<organism evidence="8 9">
    <name type="scientific">Psylliodes chrysocephalus</name>
    <dbReference type="NCBI Taxonomy" id="3402493"/>
    <lineage>
        <taxon>Eukaryota</taxon>
        <taxon>Metazoa</taxon>
        <taxon>Ecdysozoa</taxon>
        <taxon>Arthropoda</taxon>
        <taxon>Hexapoda</taxon>
        <taxon>Insecta</taxon>
        <taxon>Pterygota</taxon>
        <taxon>Neoptera</taxon>
        <taxon>Endopterygota</taxon>
        <taxon>Coleoptera</taxon>
        <taxon>Polyphaga</taxon>
        <taxon>Cucujiformia</taxon>
        <taxon>Chrysomeloidea</taxon>
        <taxon>Chrysomelidae</taxon>
        <taxon>Galerucinae</taxon>
        <taxon>Alticini</taxon>
        <taxon>Psylliodes</taxon>
    </lineage>
</organism>
<feature type="chain" id="PRO_5040226199" description="Glucose-methanol-choline oxidoreductase N-terminal domain-containing protein" evidence="5">
    <location>
        <begin position="24"/>
        <end position="643"/>
    </location>
</feature>
<comment type="cofactor">
    <cofactor evidence="3">
        <name>FAD</name>
        <dbReference type="ChEBI" id="CHEBI:57692"/>
    </cofactor>
</comment>
<evidence type="ECO:0000256" key="4">
    <source>
        <dbReference type="RuleBase" id="RU003968"/>
    </source>
</evidence>
<protein>
    <recommendedName>
        <fullName evidence="6 7">Glucose-methanol-choline oxidoreductase N-terminal domain-containing protein</fullName>
    </recommendedName>
</protein>
<dbReference type="InterPro" id="IPR036188">
    <property type="entry name" value="FAD/NAD-bd_sf"/>
</dbReference>
<feature type="domain" description="Glucose-methanol-choline oxidoreductase N-terminal" evidence="7">
    <location>
        <begin position="344"/>
        <end position="358"/>
    </location>
</feature>
<evidence type="ECO:0000259" key="7">
    <source>
        <dbReference type="PROSITE" id="PS00624"/>
    </source>
</evidence>
<dbReference type="PIRSF" id="PIRSF000137">
    <property type="entry name" value="Alcohol_oxidase"/>
    <property type="match status" value="1"/>
</dbReference>
<dbReference type="OrthoDB" id="269227at2759"/>
<name>A0A9P0GJB1_9CUCU</name>